<feature type="transmembrane region" description="Helical" evidence="1">
    <location>
        <begin position="39"/>
        <end position="58"/>
    </location>
</feature>
<evidence type="ECO:0000313" key="2">
    <source>
        <dbReference type="EMBL" id="MCH7399127.1"/>
    </source>
</evidence>
<dbReference type="RefSeq" id="WP_241275630.1">
    <property type="nucleotide sequence ID" value="NZ_JAKZGS010000012.1"/>
</dbReference>
<keyword evidence="1" id="KW-1133">Transmembrane helix</keyword>
<protein>
    <submittedName>
        <fullName evidence="2">DUF4199 domain-containing protein</fullName>
    </submittedName>
</protein>
<accession>A0ABS9UR81</accession>
<feature type="transmembrane region" description="Helical" evidence="1">
    <location>
        <begin position="132"/>
        <end position="154"/>
    </location>
</feature>
<name>A0ABS9UR81_9BACT</name>
<sequence length="160" mass="18402">MNNLKIELKWAVIFILMGLVWVLLEKSFGLHDRFISKHAIYTNIVAIPSIAIYIFALLDKRKNHYKGQMTYLQGVYSGLIITLFVTLLTPISQFLTTMYITPDYFPNIIEYTVNSGQMTQDEAKVYFNLENYIYQSVLFAPIVGTITTLVVAIFTRKNKG</sequence>
<keyword evidence="1" id="KW-0812">Transmembrane</keyword>
<evidence type="ECO:0000256" key="1">
    <source>
        <dbReference type="SAM" id="Phobius"/>
    </source>
</evidence>
<gene>
    <name evidence="2" type="ORF">MM236_14075</name>
</gene>
<feature type="transmembrane region" description="Helical" evidence="1">
    <location>
        <begin position="7"/>
        <end position="24"/>
    </location>
</feature>
<proteinExistence type="predicted"/>
<evidence type="ECO:0000313" key="3">
    <source>
        <dbReference type="Proteomes" id="UP001165488"/>
    </source>
</evidence>
<reference evidence="2" key="1">
    <citation type="submission" date="2022-03" db="EMBL/GenBank/DDBJ databases">
        <title>De novo assembled genomes of Belliella spp. (Cyclobacteriaceae) strains.</title>
        <authorList>
            <person name="Szabo A."/>
            <person name="Korponai K."/>
            <person name="Felfoldi T."/>
        </authorList>
    </citation>
    <scope>NUCLEOTIDE SEQUENCE</scope>
    <source>
        <strain evidence="2">DSM 107340</strain>
    </source>
</reference>
<comment type="caution">
    <text evidence="2">The sequence shown here is derived from an EMBL/GenBank/DDBJ whole genome shotgun (WGS) entry which is preliminary data.</text>
</comment>
<dbReference type="EMBL" id="JAKZGS010000012">
    <property type="protein sequence ID" value="MCH7399127.1"/>
    <property type="molecule type" value="Genomic_DNA"/>
</dbReference>
<dbReference type="Pfam" id="PF13858">
    <property type="entry name" value="DUF4199"/>
    <property type="match status" value="1"/>
</dbReference>
<keyword evidence="3" id="KW-1185">Reference proteome</keyword>
<dbReference type="Proteomes" id="UP001165488">
    <property type="component" value="Unassembled WGS sequence"/>
</dbReference>
<feature type="transmembrane region" description="Helical" evidence="1">
    <location>
        <begin position="70"/>
        <end position="91"/>
    </location>
</feature>
<dbReference type="InterPro" id="IPR025250">
    <property type="entry name" value="DUF4199"/>
</dbReference>
<organism evidence="2 3">
    <name type="scientific">Belliella calami</name>
    <dbReference type="NCBI Taxonomy" id="2923436"/>
    <lineage>
        <taxon>Bacteria</taxon>
        <taxon>Pseudomonadati</taxon>
        <taxon>Bacteroidota</taxon>
        <taxon>Cytophagia</taxon>
        <taxon>Cytophagales</taxon>
        <taxon>Cyclobacteriaceae</taxon>
        <taxon>Belliella</taxon>
    </lineage>
</organism>
<keyword evidence="1" id="KW-0472">Membrane</keyword>